<dbReference type="Proteomes" id="UP000176558">
    <property type="component" value="Unassembled WGS sequence"/>
</dbReference>
<dbReference type="GO" id="GO:0006412">
    <property type="term" value="P:translation"/>
    <property type="evidence" value="ECO:0007669"/>
    <property type="project" value="InterPro"/>
</dbReference>
<evidence type="ECO:0000313" key="4">
    <source>
        <dbReference type="EMBL" id="OHB12538.1"/>
    </source>
</evidence>
<dbReference type="EMBL" id="MHWT01000014">
    <property type="protein sequence ID" value="OHB12538.1"/>
    <property type="molecule type" value="Genomic_DNA"/>
</dbReference>
<dbReference type="NCBIfam" id="NF002462">
    <property type="entry name" value="PRK01678.1"/>
    <property type="match status" value="1"/>
</dbReference>
<dbReference type="SUPFAM" id="SSF143800">
    <property type="entry name" value="L28p-like"/>
    <property type="match status" value="1"/>
</dbReference>
<protein>
    <recommendedName>
        <fullName evidence="3">50S ribosomal protein L31</fullName>
    </recommendedName>
</protein>
<keyword evidence="1 3" id="KW-0689">Ribosomal protein</keyword>
<dbReference type="GO" id="GO:1990904">
    <property type="term" value="C:ribonucleoprotein complex"/>
    <property type="evidence" value="ECO:0007669"/>
    <property type="project" value="UniProtKB-KW"/>
</dbReference>
<keyword evidence="2 3" id="KW-0687">Ribonucleoprotein</keyword>
<evidence type="ECO:0000256" key="3">
    <source>
        <dbReference type="RuleBase" id="RU000564"/>
    </source>
</evidence>
<evidence type="ECO:0000256" key="2">
    <source>
        <dbReference type="ARBA" id="ARBA00023274"/>
    </source>
</evidence>
<dbReference type="NCBIfam" id="TIGR00105">
    <property type="entry name" value="L31"/>
    <property type="match status" value="1"/>
</dbReference>
<dbReference type="InterPro" id="IPR027493">
    <property type="entry name" value="Ribosomal_bL31_B"/>
</dbReference>
<name>A0A1G2UT73_9BACT</name>
<gene>
    <name evidence="4" type="ORF">A3G99_01825</name>
</gene>
<reference evidence="4 5" key="1">
    <citation type="journal article" date="2016" name="Nat. Commun.">
        <title>Thousands of microbial genomes shed light on interconnected biogeochemical processes in an aquifer system.</title>
        <authorList>
            <person name="Anantharaman K."/>
            <person name="Brown C.T."/>
            <person name="Hug L.A."/>
            <person name="Sharon I."/>
            <person name="Castelle C.J."/>
            <person name="Probst A.J."/>
            <person name="Thomas B.C."/>
            <person name="Singh A."/>
            <person name="Wilkins M.J."/>
            <person name="Karaoz U."/>
            <person name="Brodie E.L."/>
            <person name="Williams K.H."/>
            <person name="Hubbard S.S."/>
            <person name="Banfield J.F."/>
        </authorList>
    </citation>
    <scope>NUCLEOTIDE SEQUENCE [LARGE SCALE GENOMIC DNA]</scope>
</reference>
<dbReference type="Pfam" id="PF01197">
    <property type="entry name" value="Ribosomal_L31"/>
    <property type="match status" value="1"/>
</dbReference>
<dbReference type="InterPro" id="IPR042105">
    <property type="entry name" value="Ribosomal_bL31_sf"/>
</dbReference>
<sequence>MKKEIHPQNYRPVLFVDNSNGAEFIIASTAQTKETAKAKEDKKDYPVFRLEISSASHPFYTGNEKSLDTAGRAEKFRARQAVAKAKKGK</sequence>
<dbReference type="InterPro" id="IPR034704">
    <property type="entry name" value="Ribosomal_bL28/bL31-like_sf"/>
</dbReference>
<dbReference type="PANTHER" id="PTHR33280:SF1">
    <property type="entry name" value="LARGE RIBOSOMAL SUBUNIT PROTEIN BL31C"/>
    <property type="match status" value="1"/>
</dbReference>
<dbReference type="GO" id="GO:0005840">
    <property type="term" value="C:ribosome"/>
    <property type="evidence" value="ECO:0007669"/>
    <property type="project" value="UniProtKB-KW"/>
</dbReference>
<evidence type="ECO:0000256" key="1">
    <source>
        <dbReference type="ARBA" id="ARBA00022980"/>
    </source>
</evidence>
<dbReference type="PROSITE" id="PS01143">
    <property type="entry name" value="RIBOSOMAL_L31"/>
    <property type="match status" value="1"/>
</dbReference>
<comment type="similarity">
    <text evidence="3">Belongs to the bacterial ribosomal protein bL31 family.</text>
</comment>
<evidence type="ECO:0000313" key="5">
    <source>
        <dbReference type="Proteomes" id="UP000176558"/>
    </source>
</evidence>
<accession>A0A1G2UT73</accession>
<proteinExistence type="inferred from homology"/>
<dbReference type="InterPro" id="IPR002150">
    <property type="entry name" value="Ribosomal_bL31"/>
</dbReference>
<dbReference type="Gene3D" id="4.10.830.30">
    <property type="entry name" value="Ribosomal protein L31"/>
    <property type="match status" value="1"/>
</dbReference>
<organism evidence="4 5">
    <name type="scientific">Candidatus Zambryskibacteria bacterium RIFCSPLOWO2_12_FULL_39_23</name>
    <dbReference type="NCBI Taxonomy" id="1802776"/>
    <lineage>
        <taxon>Bacteria</taxon>
        <taxon>Candidatus Zambryskiibacteriota</taxon>
    </lineage>
</organism>
<dbReference type="AlphaFoldDB" id="A0A1G2UT73"/>
<dbReference type="GO" id="GO:0003735">
    <property type="term" value="F:structural constituent of ribosome"/>
    <property type="evidence" value="ECO:0007669"/>
    <property type="project" value="InterPro"/>
</dbReference>
<dbReference type="PANTHER" id="PTHR33280">
    <property type="entry name" value="50S RIBOSOMAL PROTEIN L31, CHLOROPLASTIC"/>
    <property type="match status" value="1"/>
</dbReference>
<comment type="caution">
    <text evidence="4">The sequence shown here is derived from an EMBL/GenBank/DDBJ whole genome shotgun (WGS) entry which is preliminary data.</text>
</comment>